<sequence>MAINNLKDIYIDQAQDIYSACNQSEKVTRELADAAHDESLKNALLAGVDGIRDGKDALAKIIKGHDADPTGEFCKGMEGLVKEARSHALEEEITDPSARDAMIITQYQRMAHYAIAGYGCLVAFAQRLDLKDDAKILQDCLSHTAEGDRTMTDLATGGINKAAV</sequence>
<keyword evidence="2" id="KW-1185">Reference proteome</keyword>
<dbReference type="Proteomes" id="UP001294412">
    <property type="component" value="Unassembled WGS sequence"/>
</dbReference>
<gene>
    <name evidence="1" type="ORF">U0C82_09815</name>
</gene>
<dbReference type="EMBL" id="JAXLPB010000003">
    <property type="protein sequence ID" value="MDY8109436.1"/>
    <property type="molecule type" value="Genomic_DNA"/>
</dbReference>
<dbReference type="PANTHER" id="PTHR30565:SF9">
    <property type="entry name" value="PROTEIN YCIF"/>
    <property type="match status" value="1"/>
</dbReference>
<accession>A0ABU5I2H4</accession>
<dbReference type="PANTHER" id="PTHR30565">
    <property type="entry name" value="PROTEIN YCIF"/>
    <property type="match status" value="1"/>
</dbReference>
<dbReference type="InterPro" id="IPR010287">
    <property type="entry name" value="DUF892_YciF-like"/>
</dbReference>
<dbReference type="RefSeq" id="WP_322186929.1">
    <property type="nucleotide sequence ID" value="NZ_JAXLPB010000003.1"/>
</dbReference>
<dbReference type="InterPro" id="IPR012347">
    <property type="entry name" value="Ferritin-like"/>
</dbReference>
<dbReference type="Pfam" id="PF05974">
    <property type="entry name" value="DUF892"/>
    <property type="match status" value="1"/>
</dbReference>
<dbReference type="InterPro" id="IPR009078">
    <property type="entry name" value="Ferritin-like_SF"/>
</dbReference>
<name>A0ABU5I2H4_9HYPH</name>
<proteinExistence type="predicted"/>
<dbReference type="Gene3D" id="1.20.1260.10">
    <property type="match status" value="1"/>
</dbReference>
<dbReference type="SUPFAM" id="SSF47240">
    <property type="entry name" value="Ferritin-like"/>
    <property type="match status" value="1"/>
</dbReference>
<evidence type="ECO:0000313" key="2">
    <source>
        <dbReference type="Proteomes" id="UP001294412"/>
    </source>
</evidence>
<comment type="caution">
    <text evidence="1">The sequence shown here is derived from an EMBL/GenBank/DDBJ whole genome shotgun (WGS) entry which is preliminary data.</text>
</comment>
<protein>
    <submittedName>
        <fullName evidence="1">DUF892 family protein</fullName>
    </submittedName>
</protein>
<organism evidence="1 2">
    <name type="scientific">Fulvimarina uroteuthidis</name>
    <dbReference type="NCBI Taxonomy" id="3098149"/>
    <lineage>
        <taxon>Bacteria</taxon>
        <taxon>Pseudomonadati</taxon>
        <taxon>Pseudomonadota</taxon>
        <taxon>Alphaproteobacteria</taxon>
        <taxon>Hyphomicrobiales</taxon>
        <taxon>Aurantimonadaceae</taxon>
        <taxon>Fulvimarina</taxon>
    </lineage>
</organism>
<dbReference type="InterPro" id="IPR047114">
    <property type="entry name" value="YciF"/>
</dbReference>
<evidence type="ECO:0000313" key="1">
    <source>
        <dbReference type="EMBL" id="MDY8109436.1"/>
    </source>
</evidence>
<reference evidence="1 2" key="1">
    <citation type="submission" date="2023-12" db="EMBL/GenBank/DDBJ databases">
        <title>Description of Novel Strain Fulvimarina sp. 2208YS6-2-32 isolated from Uroteuthis (Photololigo) edulis.</title>
        <authorList>
            <person name="Park J.-S."/>
        </authorList>
    </citation>
    <scope>NUCLEOTIDE SEQUENCE [LARGE SCALE GENOMIC DNA]</scope>
    <source>
        <strain evidence="1 2">2208YS6-2-32</strain>
    </source>
</reference>